<protein>
    <submittedName>
        <fullName evidence="2">Uncharacterized protein</fullName>
    </submittedName>
</protein>
<accession>A0A9W9YUT8</accession>
<feature type="region of interest" description="Disordered" evidence="1">
    <location>
        <begin position="1"/>
        <end position="102"/>
    </location>
</feature>
<name>A0A9W9YUT8_9CNID</name>
<keyword evidence="3" id="KW-1185">Reference proteome</keyword>
<reference evidence="2" key="1">
    <citation type="submission" date="2023-01" db="EMBL/GenBank/DDBJ databases">
        <title>Genome assembly of the deep-sea coral Lophelia pertusa.</title>
        <authorList>
            <person name="Herrera S."/>
            <person name="Cordes E."/>
        </authorList>
    </citation>
    <scope>NUCLEOTIDE SEQUENCE</scope>
    <source>
        <strain evidence="2">USNM1676648</strain>
        <tissue evidence="2">Polyp</tissue>
    </source>
</reference>
<evidence type="ECO:0000313" key="3">
    <source>
        <dbReference type="Proteomes" id="UP001163046"/>
    </source>
</evidence>
<organism evidence="2 3">
    <name type="scientific">Desmophyllum pertusum</name>
    <dbReference type="NCBI Taxonomy" id="174260"/>
    <lineage>
        <taxon>Eukaryota</taxon>
        <taxon>Metazoa</taxon>
        <taxon>Cnidaria</taxon>
        <taxon>Anthozoa</taxon>
        <taxon>Hexacorallia</taxon>
        <taxon>Scleractinia</taxon>
        <taxon>Caryophylliina</taxon>
        <taxon>Caryophylliidae</taxon>
        <taxon>Desmophyllum</taxon>
    </lineage>
</organism>
<dbReference type="AlphaFoldDB" id="A0A9W9YUT8"/>
<evidence type="ECO:0000256" key="1">
    <source>
        <dbReference type="SAM" id="MobiDB-lite"/>
    </source>
</evidence>
<sequence>MKEKDDKPVYKILQRPAEESLTEEPLNPIQKLLSGTLGYGPITTHQPPPPVGVVTSHGGMYHPHHPHHHPQGVIGFNKEHVPPHGTPPMTSRLKQSTAYPSEHSWEDKEFQFSSPAFLNFQFDTKSILSCLPT</sequence>
<evidence type="ECO:0000313" key="2">
    <source>
        <dbReference type="EMBL" id="KAJ7365944.1"/>
    </source>
</evidence>
<proteinExistence type="predicted"/>
<dbReference type="EMBL" id="MU827302">
    <property type="protein sequence ID" value="KAJ7365944.1"/>
    <property type="molecule type" value="Genomic_DNA"/>
</dbReference>
<feature type="compositionally biased region" description="Polar residues" evidence="1">
    <location>
        <begin position="88"/>
        <end position="99"/>
    </location>
</feature>
<dbReference type="OrthoDB" id="5958584at2759"/>
<gene>
    <name evidence="2" type="ORF">OS493_002681</name>
</gene>
<comment type="caution">
    <text evidence="2">The sequence shown here is derived from an EMBL/GenBank/DDBJ whole genome shotgun (WGS) entry which is preliminary data.</text>
</comment>
<dbReference type="Proteomes" id="UP001163046">
    <property type="component" value="Unassembled WGS sequence"/>
</dbReference>